<feature type="transmembrane region" description="Helical" evidence="1">
    <location>
        <begin position="57"/>
        <end position="78"/>
    </location>
</feature>
<reference evidence="2 3" key="1">
    <citation type="submission" date="2018-06" db="EMBL/GenBank/DDBJ databases">
        <authorList>
            <consortium name="Pathogen Informatics"/>
            <person name="Doyle S."/>
        </authorList>
    </citation>
    <scope>NUCLEOTIDE SEQUENCE [LARGE SCALE GENOMIC DNA]</scope>
    <source>
        <strain evidence="2 3">NCTC13294</strain>
    </source>
</reference>
<evidence type="ECO:0000256" key="1">
    <source>
        <dbReference type="SAM" id="Phobius"/>
    </source>
</evidence>
<keyword evidence="1" id="KW-0472">Membrane</keyword>
<dbReference type="Proteomes" id="UP000254572">
    <property type="component" value="Unassembled WGS sequence"/>
</dbReference>
<keyword evidence="3" id="KW-1185">Reference proteome</keyword>
<keyword evidence="1" id="KW-1133">Transmembrane helix</keyword>
<keyword evidence="1" id="KW-0812">Transmembrane</keyword>
<protein>
    <submittedName>
        <fullName evidence="2">Uncharacterized protein</fullName>
    </submittedName>
</protein>
<dbReference type="EMBL" id="UFUW01000001">
    <property type="protein sequence ID" value="SUX25795.1"/>
    <property type="molecule type" value="Genomic_DNA"/>
</dbReference>
<gene>
    <name evidence="2" type="ORF">NCTC13294_02685</name>
</gene>
<evidence type="ECO:0000313" key="2">
    <source>
        <dbReference type="EMBL" id="SUX25795.1"/>
    </source>
</evidence>
<dbReference type="AlphaFoldDB" id="A0A381EFJ4"/>
<proteinExistence type="predicted"/>
<feature type="transmembrane region" description="Helical" evidence="1">
    <location>
        <begin position="6"/>
        <end position="22"/>
    </location>
</feature>
<organism evidence="2 3">
    <name type="scientific">Cardiobacterium valvarum</name>
    <dbReference type="NCBI Taxonomy" id="194702"/>
    <lineage>
        <taxon>Bacteria</taxon>
        <taxon>Pseudomonadati</taxon>
        <taxon>Pseudomonadota</taxon>
        <taxon>Gammaproteobacteria</taxon>
        <taxon>Cardiobacteriales</taxon>
        <taxon>Cardiobacteriaceae</taxon>
        <taxon>Cardiobacterium</taxon>
    </lineage>
</organism>
<name>A0A381EFJ4_9GAMM</name>
<accession>A0A381EFJ4</accession>
<dbReference type="RefSeq" id="WP_147293525.1">
    <property type="nucleotide sequence ID" value="NZ_JBHLZC010000001.1"/>
</dbReference>
<sequence length="85" mass="9496">MGNLPVGIIFIIIGTILLIVIDRRKFYRRIEREEGEESNKSYTEAASRGFAEGTIIIISRLMIILGGILVLLVLFNALCPGSCKW</sequence>
<evidence type="ECO:0000313" key="3">
    <source>
        <dbReference type="Proteomes" id="UP000254572"/>
    </source>
</evidence>